<dbReference type="InterPro" id="IPR021820">
    <property type="entry name" value="S-locus_recpt_kinase_C"/>
</dbReference>
<accession>A0A9D5D3W9</accession>
<dbReference type="EMBL" id="JAGGNH010000002">
    <property type="protein sequence ID" value="KAJ0983620.1"/>
    <property type="molecule type" value="Genomic_DNA"/>
</dbReference>
<keyword evidence="16" id="KW-0675">Receptor</keyword>
<dbReference type="PANTHER" id="PTHR32444:SF183">
    <property type="entry name" value="APPLE DOMAIN-CONTAINING PROTEIN"/>
    <property type="match status" value="1"/>
</dbReference>
<dbReference type="InterPro" id="IPR003609">
    <property type="entry name" value="Pan_app"/>
</dbReference>
<keyword evidence="26" id="KW-1185">Reference proteome</keyword>
<evidence type="ECO:0000259" key="21">
    <source>
        <dbReference type="PROSITE" id="PS50011"/>
    </source>
</evidence>
<dbReference type="PROSITE" id="PS50948">
    <property type="entry name" value="PAN"/>
    <property type="match status" value="1"/>
</dbReference>
<dbReference type="CDD" id="cd00028">
    <property type="entry name" value="B_lectin"/>
    <property type="match status" value="1"/>
</dbReference>
<keyword evidence="14" id="KW-0472">Membrane</keyword>
<evidence type="ECO:0000256" key="18">
    <source>
        <dbReference type="ARBA" id="ARBA00047899"/>
    </source>
</evidence>
<dbReference type="AlphaFoldDB" id="A0A9D5D3W9"/>
<dbReference type="InterPro" id="IPR011009">
    <property type="entry name" value="Kinase-like_dom_sf"/>
</dbReference>
<keyword evidence="10" id="KW-0547">Nucleotide-binding</keyword>
<dbReference type="FunFam" id="1.10.510.10:FF:001722">
    <property type="entry name" value="G-type lectin S-receptor-like serine/threonine-protein kinase B120"/>
    <property type="match status" value="1"/>
</dbReference>
<dbReference type="InterPro" id="IPR036426">
    <property type="entry name" value="Bulb-type_lectin_dom_sf"/>
</dbReference>
<keyword evidence="15" id="KW-1015">Disulfide bond</keyword>
<dbReference type="SUPFAM" id="SSF51110">
    <property type="entry name" value="alpha-D-mannose-specific plant lectins"/>
    <property type="match status" value="1"/>
</dbReference>
<dbReference type="FunFam" id="3.30.200.20:FF:000195">
    <property type="entry name" value="G-type lectin S-receptor-like serine/threonine-protein kinase"/>
    <property type="match status" value="1"/>
</dbReference>
<name>A0A9D5D3W9_9LILI</name>
<evidence type="ECO:0000256" key="14">
    <source>
        <dbReference type="ARBA" id="ARBA00023136"/>
    </source>
</evidence>
<keyword evidence="12" id="KW-0067">ATP-binding</keyword>
<proteinExistence type="predicted"/>
<sequence length="731" mass="80828">MDIQGDPQIFLWSGSTRTWRTGPWNGLRYSGIPEMQTYSMFTFAYVENQDEIYYSFNIGDPSIISRLIVNQTGSTQRFVWLNQTGSWNLFWFAPKDQCDSLSPCGPNGVCDPNNSPICDCLQGFVPKSPTNWALRDGTDGCVRKTELDCRNRTDGFVKVAEAKLPDTSSSIVNMTLSLDDCKAKCLLNCSCVAYASANISDGGTGCITWSTGLTDPCRLYTFAGQDLFVRLAAKDLVARRESISYGGHYNIDAERSRENNLDLPLFNLETIVEATDDFSMENKLGEGGFGPVYKGQLADGKEIAVKRLAKTSVQGSDEFKNEVMLIAKLQHRNLVQLIGCCIHGEERMLVYEYMPNRSLDAFLFDKSKGAFGYMSPEYAMDGIFSVKSDVFSFGVLVLEIISGKKNRGIYLSDPKLNLLGRAWSLWKDGIALELVNESLGFAFPMTDVLRCIKVGLLCVQERPEDRPTMSSVVLMLGSESATLPNPRQPGFVTTRVPLEMDSSSSKQDSVSINEISVTMFEVSQGLNTLMLGQSIGEGQTLVSANKIYELGFFIPAGSTKRYLGIWYHQLPVQTIVWVANRERPVSDSSGIFTIDTQGSLLIRDSKGTVLVLSSSTNTKGSNQTMAKLMDSGNFVLKPTNYSEDFLWQSFDHPTDTFLPGMVLGGQNQVITSWKSSDDPAAGDFSLGLGPNGTHQLLIRQRGQVTNSQNFSLVLEMATYFYNFSYVPLSGL</sequence>
<dbReference type="Pfam" id="PF07714">
    <property type="entry name" value="PK_Tyr_Ser-Thr"/>
    <property type="match status" value="2"/>
</dbReference>
<dbReference type="CDD" id="cd01098">
    <property type="entry name" value="PAN_AP_plant"/>
    <property type="match status" value="1"/>
</dbReference>
<dbReference type="CDD" id="cd00054">
    <property type="entry name" value="EGF_CA"/>
    <property type="match status" value="1"/>
</dbReference>
<evidence type="ECO:0000256" key="19">
    <source>
        <dbReference type="ARBA" id="ARBA00048679"/>
    </source>
</evidence>
<comment type="subcellular location">
    <subcellularLocation>
        <location evidence="1">Cell membrane</location>
        <topology evidence="1">Single-pass type I membrane protein</topology>
    </subcellularLocation>
</comment>
<evidence type="ECO:0000256" key="13">
    <source>
        <dbReference type="ARBA" id="ARBA00022989"/>
    </source>
</evidence>
<reference evidence="25" key="1">
    <citation type="submission" date="2021-03" db="EMBL/GenBank/DDBJ databases">
        <authorList>
            <person name="Li Z."/>
            <person name="Yang C."/>
        </authorList>
    </citation>
    <scope>NUCLEOTIDE SEQUENCE</scope>
    <source>
        <strain evidence="25">Dzin_1.0</strain>
        <tissue evidence="25">Leaf</tissue>
    </source>
</reference>
<dbReference type="GO" id="GO:0030246">
    <property type="term" value="F:carbohydrate binding"/>
    <property type="evidence" value="ECO:0007669"/>
    <property type="project" value="UniProtKB-KW"/>
</dbReference>
<evidence type="ECO:0000259" key="24">
    <source>
        <dbReference type="PROSITE" id="PS50948"/>
    </source>
</evidence>
<protein>
    <recommendedName>
        <fullName evidence="2">non-specific serine/threonine protein kinase</fullName>
        <ecNumber evidence="2">2.7.11.1</ecNumber>
    </recommendedName>
</protein>
<dbReference type="GO" id="GO:0051707">
    <property type="term" value="P:response to other organism"/>
    <property type="evidence" value="ECO:0007669"/>
    <property type="project" value="UniProtKB-ARBA"/>
</dbReference>
<dbReference type="InterPro" id="IPR000858">
    <property type="entry name" value="S_locus_glycoprot_dom"/>
</dbReference>
<evidence type="ECO:0000256" key="10">
    <source>
        <dbReference type="ARBA" id="ARBA00022741"/>
    </source>
</evidence>
<dbReference type="GO" id="GO:0004674">
    <property type="term" value="F:protein serine/threonine kinase activity"/>
    <property type="evidence" value="ECO:0007669"/>
    <property type="project" value="UniProtKB-KW"/>
</dbReference>
<evidence type="ECO:0000256" key="8">
    <source>
        <dbReference type="ARBA" id="ARBA00022729"/>
    </source>
</evidence>
<evidence type="ECO:0000256" key="2">
    <source>
        <dbReference type="ARBA" id="ARBA00012513"/>
    </source>
</evidence>
<keyword evidence="6" id="KW-0808">Transferase</keyword>
<dbReference type="EC" id="2.7.11.1" evidence="2"/>
<dbReference type="InterPro" id="IPR001245">
    <property type="entry name" value="Ser-Thr/Tyr_kinase_cat_dom"/>
</dbReference>
<dbReference type="OrthoDB" id="741567at2759"/>
<feature type="domain" description="Apple" evidence="24">
    <location>
        <begin position="149"/>
        <end position="232"/>
    </location>
</feature>
<evidence type="ECO:0000256" key="4">
    <source>
        <dbReference type="ARBA" id="ARBA00022527"/>
    </source>
</evidence>
<keyword evidence="11" id="KW-0418">Kinase</keyword>
<dbReference type="InterPro" id="IPR001480">
    <property type="entry name" value="Bulb-type_lectin_dom"/>
</dbReference>
<comment type="catalytic activity">
    <reaction evidence="18">
        <text>L-threonyl-[protein] + ATP = O-phospho-L-threonyl-[protein] + ADP + H(+)</text>
        <dbReference type="Rhea" id="RHEA:46608"/>
        <dbReference type="Rhea" id="RHEA-COMP:11060"/>
        <dbReference type="Rhea" id="RHEA-COMP:11605"/>
        <dbReference type="ChEBI" id="CHEBI:15378"/>
        <dbReference type="ChEBI" id="CHEBI:30013"/>
        <dbReference type="ChEBI" id="CHEBI:30616"/>
        <dbReference type="ChEBI" id="CHEBI:61977"/>
        <dbReference type="ChEBI" id="CHEBI:456216"/>
        <dbReference type="EC" id="2.7.11.1"/>
    </reaction>
</comment>
<evidence type="ECO:0000259" key="22">
    <source>
        <dbReference type="PROSITE" id="PS50026"/>
    </source>
</evidence>
<evidence type="ECO:0000256" key="5">
    <source>
        <dbReference type="ARBA" id="ARBA00022553"/>
    </source>
</evidence>
<comment type="catalytic activity">
    <reaction evidence="19">
        <text>L-seryl-[protein] + ATP = O-phospho-L-seryl-[protein] + ADP + H(+)</text>
        <dbReference type="Rhea" id="RHEA:17989"/>
        <dbReference type="Rhea" id="RHEA-COMP:9863"/>
        <dbReference type="Rhea" id="RHEA-COMP:11604"/>
        <dbReference type="ChEBI" id="CHEBI:15378"/>
        <dbReference type="ChEBI" id="CHEBI:29999"/>
        <dbReference type="ChEBI" id="CHEBI:30616"/>
        <dbReference type="ChEBI" id="CHEBI:83421"/>
        <dbReference type="ChEBI" id="CHEBI:456216"/>
        <dbReference type="EC" id="2.7.11.1"/>
    </reaction>
</comment>
<keyword evidence="17" id="KW-0325">Glycoprotein</keyword>
<evidence type="ECO:0000256" key="20">
    <source>
        <dbReference type="PROSITE-ProRule" id="PRU00076"/>
    </source>
</evidence>
<feature type="domain" description="Bulb-type lectin" evidence="23">
    <location>
        <begin position="526"/>
        <end position="649"/>
    </location>
</feature>
<evidence type="ECO:0000256" key="16">
    <source>
        <dbReference type="ARBA" id="ARBA00023170"/>
    </source>
</evidence>
<evidence type="ECO:0000256" key="11">
    <source>
        <dbReference type="ARBA" id="ARBA00022777"/>
    </source>
</evidence>
<feature type="domain" description="EGF-like" evidence="22">
    <location>
        <begin position="94"/>
        <end position="130"/>
    </location>
</feature>
<evidence type="ECO:0000259" key="23">
    <source>
        <dbReference type="PROSITE" id="PS50927"/>
    </source>
</evidence>
<evidence type="ECO:0000256" key="1">
    <source>
        <dbReference type="ARBA" id="ARBA00004251"/>
    </source>
</evidence>
<keyword evidence="4" id="KW-0723">Serine/threonine-protein kinase</keyword>
<dbReference type="Pfam" id="PF08276">
    <property type="entry name" value="PAN_2"/>
    <property type="match status" value="1"/>
</dbReference>
<dbReference type="Pfam" id="PF01453">
    <property type="entry name" value="B_lectin"/>
    <property type="match status" value="1"/>
</dbReference>
<keyword evidence="7" id="KW-0812">Transmembrane</keyword>
<evidence type="ECO:0000313" key="26">
    <source>
        <dbReference type="Proteomes" id="UP001085076"/>
    </source>
</evidence>
<dbReference type="InterPro" id="IPR000742">
    <property type="entry name" value="EGF"/>
</dbReference>
<keyword evidence="8" id="KW-0732">Signal</keyword>
<dbReference type="SMART" id="SM00108">
    <property type="entry name" value="B_lectin"/>
    <property type="match status" value="1"/>
</dbReference>
<dbReference type="Proteomes" id="UP001085076">
    <property type="component" value="Miscellaneous, Linkage group lg02"/>
</dbReference>
<dbReference type="SUPFAM" id="SSF56112">
    <property type="entry name" value="Protein kinase-like (PK-like)"/>
    <property type="match status" value="1"/>
</dbReference>
<dbReference type="GO" id="GO:0005524">
    <property type="term" value="F:ATP binding"/>
    <property type="evidence" value="ECO:0007669"/>
    <property type="project" value="UniProtKB-KW"/>
</dbReference>
<evidence type="ECO:0000256" key="15">
    <source>
        <dbReference type="ARBA" id="ARBA00023157"/>
    </source>
</evidence>
<keyword evidence="13" id="KW-1133">Transmembrane helix</keyword>
<dbReference type="SMART" id="SM00473">
    <property type="entry name" value="PAN_AP"/>
    <property type="match status" value="1"/>
</dbReference>
<dbReference type="Pfam" id="PF11883">
    <property type="entry name" value="DUF3403"/>
    <property type="match status" value="1"/>
</dbReference>
<dbReference type="PROSITE" id="PS50011">
    <property type="entry name" value="PROTEIN_KINASE_DOM"/>
    <property type="match status" value="1"/>
</dbReference>
<evidence type="ECO:0000256" key="12">
    <source>
        <dbReference type="ARBA" id="ARBA00022840"/>
    </source>
</evidence>
<evidence type="ECO:0000256" key="17">
    <source>
        <dbReference type="ARBA" id="ARBA00023180"/>
    </source>
</evidence>
<organism evidence="25 26">
    <name type="scientific">Dioscorea zingiberensis</name>
    <dbReference type="NCBI Taxonomy" id="325984"/>
    <lineage>
        <taxon>Eukaryota</taxon>
        <taxon>Viridiplantae</taxon>
        <taxon>Streptophyta</taxon>
        <taxon>Embryophyta</taxon>
        <taxon>Tracheophyta</taxon>
        <taxon>Spermatophyta</taxon>
        <taxon>Magnoliopsida</taxon>
        <taxon>Liliopsida</taxon>
        <taxon>Dioscoreales</taxon>
        <taxon>Dioscoreaceae</taxon>
        <taxon>Dioscorea</taxon>
    </lineage>
</organism>
<dbReference type="PROSITE" id="PS50026">
    <property type="entry name" value="EGF_3"/>
    <property type="match status" value="1"/>
</dbReference>
<feature type="domain" description="Protein kinase" evidence="21">
    <location>
        <begin position="278"/>
        <end position="731"/>
    </location>
</feature>
<dbReference type="GO" id="GO:0005886">
    <property type="term" value="C:plasma membrane"/>
    <property type="evidence" value="ECO:0007669"/>
    <property type="project" value="UniProtKB-SubCell"/>
</dbReference>
<reference evidence="25" key="2">
    <citation type="journal article" date="2022" name="Hortic Res">
        <title>The genome of Dioscorea zingiberensis sheds light on the biosynthesis, origin and evolution of the medicinally important diosgenin saponins.</title>
        <authorList>
            <person name="Li Y."/>
            <person name="Tan C."/>
            <person name="Li Z."/>
            <person name="Guo J."/>
            <person name="Li S."/>
            <person name="Chen X."/>
            <person name="Wang C."/>
            <person name="Dai X."/>
            <person name="Yang H."/>
            <person name="Song W."/>
            <person name="Hou L."/>
            <person name="Xu J."/>
            <person name="Tong Z."/>
            <person name="Xu A."/>
            <person name="Yuan X."/>
            <person name="Wang W."/>
            <person name="Yang Q."/>
            <person name="Chen L."/>
            <person name="Sun Z."/>
            <person name="Wang K."/>
            <person name="Pan B."/>
            <person name="Chen J."/>
            <person name="Bao Y."/>
            <person name="Liu F."/>
            <person name="Qi X."/>
            <person name="Gang D.R."/>
            <person name="Wen J."/>
            <person name="Li J."/>
        </authorList>
    </citation>
    <scope>NUCLEOTIDE SEQUENCE</scope>
    <source>
        <strain evidence="25">Dzin_1.0</strain>
    </source>
</reference>
<keyword evidence="9" id="KW-0430">Lectin</keyword>
<evidence type="ECO:0000256" key="3">
    <source>
        <dbReference type="ARBA" id="ARBA00022475"/>
    </source>
</evidence>
<evidence type="ECO:0000256" key="7">
    <source>
        <dbReference type="ARBA" id="ARBA00022692"/>
    </source>
</evidence>
<comment type="caution">
    <text evidence="20">Lacks conserved residue(s) required for the propagation of feature annotation.</text>
</comment>
<evidence type="ECO:0000313" key="25">
    <source>
        <dbReference type="EMBL" id="KAJ0983620.1"/>
    </source>
</evidence>
<keyword evidence="5" id="KW-0597">Phosphoprotein</keyword>
<dbReference type="Pfam" id="PF00954">
    <property type="entry name" value="S_locus_glycop"/>
    <property type="match status" value="1"/>
</dbReference>
<comment type="caution">
    <text evidence="25">The sequence shown here is derived from an EMBL/GenBank/DDBJ whole genome shotgun (WGS) entry which is preliminary data.</text>
</comment>
<evidence type="ECO:0000256" key="9">
    <source>
        <dbReference type="ARBA" id="ARBA00022734"/>
    </source>
</evidence>
<gene>
    <name evidence="25" type="ORF">J5N97_011875</name>
</gene>
<dbReference type="PROSITE" id="PS50927">
    <property type="entry name" value="BULB_LECTIN"/>
    <property type="match status" value="1"/>
</dbReference>
<dbReference type="InterPro" id="IPR000719">
    <property type="entry name" value="Prot_kinase_dom"/>
</dbReference>
<keyword evidence="3" id="KW-1003">Cell membrane</keyword>
<dbReference type="Gene3D" id="1.10.510.10">
    <property type="entry name" value="Transferase(Phosphotransferase) domain 1"/>
    <property type="match status" value="1"/>
</dbReference>
<evidence type="ECO:0000256" key="6">
    <source>
        <dbReference type="ARBA" id="ARBA00022679"/>
    </source>
</evidence>
<dbReference type="Gene3D" id="2.90.10.10">
    <property type="entry name" value="Bulb-type lectin domain"/>
    <property type="match status" value="1"/>
</dbReference>
<dbReference type="FunFam" id="2.90.10.10:FF:000009">
    <property type="entry name" value="Receptor-like serine/threonine-protein kinase SD1-8"/>
    <property type="match status" value="1"/>
</dbReference>
<dbReference type="Gene3D" id="3.30.200.20">
    <property type="entry name" value="Phosphorylase Kinase, domain 1"/>
    <property type="match status" value="1"/>
</dbReference>
<dbReference type="GO" id="GO:0048544">
    <property type="term" value="P:recognition of pollen"/>
    <property type="evidence" value="ECO:0007669"/>
    <property type="project" value="InterPro"/>
</dbReference>
<keyword evidence="20" id="KW-0245">EGF-like domain</keyword>
<dbReference type="PANTHER" id="PTHR32444">
    <property type="entry name" value="BULB-TYPE LECTIN DOMAIN-CONTAINING PROTEIN"/>
    <property type="match status" value="1"/>
</dbReference>